<organism evidence="2 3">
    <name type="scientific">Massarina eburnea CBS 473.64</name>
    <dbReference type="NCBI Taxonomy" id="1395130"/>
    <lineage>
        <taxon>Eukaryota</taxon>
        <taxon>Fungi</taxon>
        <taxon>Dikarya</taxon>
        <taxon>Ascomycota</taxon>
        <taxon>Pezizomycotina</taxon>
        <taxon>Dothideomycetes</taxon>
        <taxon>Pleosporomycetidae</taxon>
        <taxon>Pleosporales</taxon>
        <taxon>Massarineae</taxon>
        <taxon>Massarinaceae</taxon>
        <taxon>Massarina</taxon>
    </lineage>
</organism>
<dbReference type="AlphaFoldDB" id="A0A6A6SIW4"/>
<name>A0A6A6SIW4_9PLEO</name>
<evidence type="ECO:0000256" key="1">
    <source>
        <dbReference type="SAM" id="MobiDB-lite"/>
    </source>
</evidence>
<dbReference type="Proteomes" id="UP000799753">
    <property type="component" value="Unassembled WGS sequence"/>
</dbReference>
<protein>
    <submittedName>
        <fullName evidence="2">Uncharacterized protein</fullName>
    </submittedName>
</protein>
<sequence length="153" mass="16836">MQSSFQTWSTADAPAAGIVQKKGTEMKKRKKKMRVENGYTSGHVSGAGEFVEDGVLSGAFLRDAHHGSNAQGIKRVDLMWGISWKQPPGGTDAPDPTCGQGLASDGSSVRDLEEAEVVGKAGHLWMSPVIGLRQRRRFEKGEVEGYWRRHRVW</sequence>
<evidence type="ECO:0000313" key="2">
    <source>
        <dbReference type="EMBL" id="KAF2646911.1"/>
    </source>
</evidence>
<keyword evidence="3" id="KW-1185">Reference proteome</keyword>
<feature type="region of interest" description="Disordered" evidence="1">
    <location>
        <begin position="85"/>
        <end position="109"/>
    </location>
</feature>
<dbReference type="EMBL" id="MU006776">
    <property type="protein sequence ID" value="KAF2646911.1"/>
    <property type="molecule type" value="Genomic_DNA"/>
</dbReference>
<evidence type="ECO:0000313" key="3">
    <source>
        <dbReference type="Proteomes" id="UP000799753"/>
    </source>
</evidence>
<proteinExistence type="predicted"/>
<accession>A0A6A6SIW4</accession>
<gene>
    <name evidence="2" type="ORF">P280DRAFT_503380</name>
</gene>
<reference evidence="2" key="1">
    <citation type="journal article" date="2020" name="Stud. Mycol.">
        <title>101 Dothideomycetes genomes: a test case for predicting lifestyles and emergence of pathogens.</title>
        <authorList>
            <person name="Haridas S."/>
            <person name="Albert R."/>
            <person name="Binder M."/>
            <person name="Bloem J."/>
            <person name="Labutti K."/>
            <person name="Salamov A."/>
            <person name="Andreopoulos B."/>
            <person name="Baker S."/>
            <person name="Barry K."/>
            <person name="Bills G."/>
            <person name="Bluhm B."/>
            <person name="Cannon C."/>
            <person name="Castanera R."/>
            <person name="Culley D."/>
            <person name="Daum C."/>
            <person name="Ezra D."/>
            <person name="Gonzalez J."/>
            <person name="Henrissat B."/>
            <person name="Kuo A."/>
            <person name="Liang C."/>
            <person name="Lipzen A."/>
            <person name="Lutzoni F."/>
            <person name="Magnuson J."/>
            <person name="Mondo S."/>
            <person name="Nolan M."/>
            <person name="Ohm R."/>
            <person name="Pangilinan J."/>
            <person name="Park H.-J."/>
            <person name="Ramirez L."/>
            <person name="Alfaro M."/>
            <person name="Sun H."/>
            <person name="Tritt A."/>
            <person name="Yoshinaga Y."/>
            <person name="Zwiers L.-H."/>
            <person name="Turgeon B."/>
            <person name="Goodwin S."/>
            <person name="Spatafora J."/>
            <person name="Crous P."/>
            <person name="Grigoriev I."/>
        </authorList>
    </citation>
    <scope>NUCLEOTIDE SEQUENCE</scope>
    <source>
        <strain evidence="2">CBS 473.64</strain>
    </source>
</reference>